<dbReference type="SUPFAM" id="SSF81383">
    <property type="entry name" value="F-box domain"/>
    <property type="match status" value="1"/>
</dbReference>
<dbReference type="Proteomes" id="UP001642360">
    <property type="component" value="Unassembled WGS sequence"/>
</dbReference>
<dbReference type="InterPro" id="IPR006527">
    <property type="entry name" value="F-box-assoc_dom_typ1"/>
</dbReference>
<gene>
    <name evidence="2" type="ORF">ILEXP_LOCUS22415</name>
</gene>
<dbReference type="SUPFAM" id="SSF50965">
    <property type="entry name" value="Galactose oxidase, central domain"/>
    <property type="match status" value="1"/>
</dbReference>
<dbReference type="InterPro" id="IPR011043">
    <property type="entry name" value="Gal_Oxase/kelch_b-propeller"/>
</dbReference>
<dbReference type="NCBIfam" id="TIGR01640">
    <property type="entry name" value="F_box_assoc_1"/>
    <property type="match status" value="1"/>
</dbReference>
<dbReference type="Gene3D" id="1.20.1280.50">
    <property type="match status" value="1"/>
</dbReference>
<dbReference type="PANTHER" id="PTHR31672">
    <property type="entry name" value="BNACNNG10540D PROTEIN"/>
    <property type="match status" value="1"/>
</dbReference>
<reference evidence="2 3" key="1">
    <citation type="submission" date="2024-02" db="EMBL/GenBank/DDBJ databases">
        <authorList>
            <person name="Vignale AGUSTIN F."/>
            <person name="Sosa J E."/>
            <person name="Modenutti C."/>
        </authorList>
    </citation>
    <scope>NUCLEOTIDE SEQUENCE [LARGE SCALE GENOMIC DNA]</scope>
</reference>
<dbReference type="AlphaFoldDB" id="A0ABC8SG95"/>
<feature type="domain" description="F-box" evidence="1">
    <location>
        <begin position="11"/>
        <end position="57"/>
    </location>
</feature>
<evidence type="ECO:0000313" key="3">
    <source>
        <dbReference type="Proteomes" id="UP001642360"/>
    </source>
</evidence>
<dbReference type="EMBL" id="CAUOFW020002493">
    <property type="protein sequence ID" value="CAK9154108.1"/>
    <property type="molecule type" value="Genomic_DNA"/>
</dbReference>
<dbReference type="CDD" id="cd22157">
    <property type="entry name" value="F-box_AtFBW1-like"/>
    <property type="match status" value="1"/>
</dbReference>
<organism evidence="2 3">
    <name type="scientific">Ilex paraguariensis</name>
    <name type="common">yerba mate</name>
    <dbReference type="NCBI Taxonomy" id="185542"/>
    <lineage>
        <taxon>Eukaryota</taxon>
        <taxon>Viridiplantae</taxon>
        <taxon>Streptophyta</taxon>
        <taxon>Embryophyta</taxon>
        <taxon>Tracheophyta</taxon>
        <taxon>Spermatophyta</taxon>
        <taxon>Magnoliopsida</taxon>
        <taxon>eudicotyledons</taxon>
        <taxon>Gunneridae</taxon>
        <taxon>Pentapetalae</taxon>
        <taxon>asterids</taxon>
        <taxon>campanulids</taxon>
        <taxon>Aquifoliales</taxon>
        <taxon>Aquifoliaceae</taxon>
        <taxon>Ilex</taxon>
    </lineage>
</organism>
<dbReference type="PANTHER" id="PTHR31672:SF13">
    <property type="entry name" value="F-BOX PROTEIN CPR30-LIKE"/>
    <property type="match status" value="1"/>
</dbReference>
<dbReference type="PROSITE" id="PS50181">
    <property type="entry name" value="FBOX"/>
    <property type="match status" value="1"/>
</dbReference>
<dbReference type="Pfam" id="PF07734">
    <property type="entry name" value="FBA_1"/>
    <property type="match status" value="1"/>
</dbReference>
<dbReference type="InterPro" id="IPR050796">
    <property type="entry name" value="SCF_F-box_component"/>
</dbReference>
<sequence>MAATTVLPQDSKPLPFIPHEIIVNILSSLPVKSLLQFRCVSKSWRSLISSPQFAKTHLEVSCRNKDYANHGLIFISTFSRYCLKTCSLQSIFYEPSVTAIDLECPMKRRKDGISVVGSCNGLVCIMINNESIFLWNPSTRESKKLPDHGLTLKHGDDITFGCGYDETSDDYRVVGISVDFSNWDLYENDVKVYSSRTDTWRRIGKFPAGTHVVCWGKFAGGALYWAWGSDMQSRDWTIVSLDLAKETVRKMAQPNYGNDDAYSMLGVLGEYLCILCQHGNLADVWVMKEYGKSYSWSKIATMLSWMYPELCHQYETPFCISKDGTLLLSMRTKVGLYNPKDNTVKYPEIRNSGACFVHKTYIESLVSPIVDRGAERQQQ</sequence>
<dbReference type="SMART" id="SM00256">
    <property type="entry name" value="FBOX"/>
    <property type="match status" value="1"/>
</dbReference>
<dbReference type="Pfam" id="PF00646">
    <property type="entry name" value="F-box"/>
    <property type="match status" value="1"/>
</dbReference>
<evidence type="ECO:0000313" key="2">
    <source>
        <dbReference type="EMBL" id="CAK9154108.1"/>
    </source>
</evidence>
<name>A0ABC8SG95_9AQUA</name>
<evidence type="ECO:0000259" key="1">
    <source>
        <dbReference type="PROSITE" id="PS50181"/>
    </source>
</evidence>
<proteinExistence type="predicted"/>
<protein>
    <recommendedName>
        <fullName evidence="1">F-box domain-containing protein</fullName>
    </recommendedName>
</protein>
<dbReference type="InterPro" id="IPR017451">
    <property type="entry name" value="F-box-assoc_interact_dom"/>
</dbReference>
<dbReference type="InterPro" id="IPR001810">
    <property type="entry name" value="F-box_dom"/>
</dbReference>
<comment type="caution">
    <text evidence="2">The sequence shown here is derived from an EMBL/GenBank/DDBJ whole genome shotgun (WGS) entry which is preliminary data.</text>
</comment>
<keyword evidence="3" id="KW-1185">Reference proteome</keyword>
<accession>A0ABC8SG95</accession>
<dbReference type="InterPro" id="IPR036047">
    <property type="entry name" value="F-box-like_dom_sf"/>
</dbReference>